<dbReference type="InterPro" id="IPR042070">
    <property type="entry name" value="PucR_C-HTH_sf"/>
</dbReference>
<evidence type="ECO:0000259" key="1">
    <source>
        <dbReference type="Pfam" id="PF13556"/>
    </source>
</evidence>
<feature type="domain" description="PucR C-terminal helix-turn-helix" evidence="1">
    <location>
        <begin position="32"/>
        <end position="87"/>
    </location>
</feature>
<dbReference type="Gene3D" id="1.10.10.2840">
    <property type="entry name" value="PucR C-terminal helix-turn-helix domain"/>
    <property type="match status" value="2"/>
</dbReference>
<feature type="domain" description="PucR C-terminal helix-turn-helix" evidence="1">
    <location>
        <begin position="136"/>
        <end position="193"/>
    </location>
</feature>
<organism evidence="2 3">
    <name type="scientific">Embleya hyalina</name>
    <dbReference type="NCBI Taxonomy" id="516124"/>
    <lineage>
        <taxon>Bacteria</taxon>
        <taxon>Bacillati</taxon>
        <taxon>Actinomycetota</taxon>
        <taxon>Actinomycetes</taxon>
        <taxon>Kitasatosporales</taxon>
        <taxon>Streptomycetaceae</taxon>
        <taxon>Embleya</taxon>
    </lineage>
</organism>
<gene>
    <name evidence="2" type="ORF">EHYA_04511</name>
</gene>
<dbReference type="AlphaFoldDB" id="A0A401YQD8"/>
<dbReference type="Pfam" id="PF13556">
    <property type="entry name" value="HTH_30"/>
    <property type="match status" value="2"/>
</dbReference>
<proteinExistence type="predicted"/>
<keyword evidence="3" id="KW-1185">Reference proteome</keyword>
<sequence>MLMIDRGLPWARSLLGPLSAAEGVHRLDVPTLVASLSVWLHSPTPAHRVLGIHRNTLINRVRLLGDLLGLDTTNLATKATLSLALRIHHASHEPAWAPVAMAPGLPSELVTLPTVRAWARRRLHPLAQLPSETGIHTLVTWIESGARNAPAASALGVTEAGLRKRIKRMDDALGQPLSTDPLARFDMWLALRACAQPHGARGVG</sequence>
<dbReference type="Proteomes" id="UP000286931">
    <property type="component" value="Unassembled WGS sequence"/>
</dbReference>
<accession>A0A401YQD8</accession>
<dbReference type="PANTHER" id="PTHR33744:SF1">
    <property type="entry name" value="DNA-BINDING TRANSCRIPTIONAL ACTIVATOR ADER"/>
    <property type="match status" value="1"/>
</dbReference>
<protein>
    <recommendedName>
        <fullName evidence="1">PucR C-terminal helix-turn-helix domain-containing protein</fullName>
    </recommendedName>
</protein>
<dbReference type="EMBL" id="BIFH01000022">
    <property type="protein sequence ID" value="GCD96824.1"/>
    <property type="molecule type" value="Genomic_DNA"/>
</dbReference>
<dbReference type="InterPro" id="IPR051448">
    <property type="entry name" value="CdaR-like_regulators"/>
</dbReference>
<dbReference type="OrthoDB" id="8026818at2"/>
<dbReference type="InterPro" id="IPR025736">
    <property type="entry name" value="PucR_C-HTH_dom"/>
</dbReference>
<evidence type="ECO:0000313" key="2">
    <source>
        <dbReference type="EMBL" id="GCD96824.1"/>
    </source>
</evidence>
<dbReference type="PANTHER" id="PTHR33744">
    <property type="entry name" value="CARBOHYDRATE DIACID REGULATOR"/>
    <property type="match status" value="1"/>
</dbReference>
<reference evidence="2 3" key="1">
    <citation type="submission" date="2018-12" db="EMBL/GenBank/DDBJ databases">
        <title>Draft genome sequence of Embleya hyalina NBRC 13850T.</title>
        <authorList>
            <person name="Komaki H."/>
            <person name="Hosoyama A."/>
            <person name="Kimura A."/>
            <person name="Ichikawa N."/>
            <person name="Tamura T."/>
        </authorList>
    </citation>
    <scope>NUCLEOTIDE SEQUENCE [LARGE SCALE GENOMIC DNA]</scope>
    <source>
        <strain evidence="2 3">NBRC 13850</strain>
    </source>
</reference>
<comment type="caution">
    <text evidence="2">The sequence shown here is derived from an EMBL/GenBank/DDBJ whole genome shotgun (WGS) entry which is preliminary data.</text>
</comment>
<name>A0A401YQD8_9ACTN</name>
<evidence type="ECO:0000313" key="3">
    <source>
        <dbReference type="Proteomes" id="UP000286931"/>
    </source>
</evidence>